<proteinExistence type="predicted"/>
<dbReference type="Proteomes" id="UP000059680">
    <property type="component" value="Chromosome 7"/>
</dbReference>
<name>A0A0P0XAH0_ORYSJ</name>
<dbReference type="InParanoid" id="A0A0P0XAH0"/>
<organism evidence="2 3">
    <name type="scientific">Oryza sativa subsp. japonica</name>
    <name type="common">Rice</name>
    <dbReference type="NCBI Taxonomy" id="39947"/>
    <lineage>
        <taxon>Eukaryota</taxon>
        <taxon>Viridiplantae</taxon>
        <taxon>Streptophyta</taxon>
        <taxon>Embryophyta</taxon>
        <taxon>Tracheophyta</taxon>
        <taxon>Spermatophyta</taxon>
        <taxon>Magnoliopsida</taxon>
        <taxon>Liliopsida</taxon>
        <taxon>Poales</taxon>
        <taxon>Poaceae</taxon>
        <taxon>BOP clade</taxon>
        <taxon>Oryzoideae</taxon>
        <taxon>Oryzeae</taxon>
        <taxon>Oryzinae</taxon>
        <taxon>Oryza</taxon>
        <taxon>Oryza sativa</taxon>
    </lineage>
</organism>
<reference evidence="2 3" key="3">
    <citation type="journal article" date="2013" name="Rice">
        <title>Improvement of the Oryza sativa Nipponbare reference genome using next generation sequence and optical map data.</title>
        <authorList>
            <person name="Kawahara Y."/>
            <person name="de la Bastide M."/>
            <person name="Hamilton J.P."/>
            <person name="Kanamori H."/>
            <person name="McCombie W.R."/>
            <person name="Ouyang S."/>
            <person name="Schwartz D.C."/>
            <person name="Tanaka T."/>
            <person name="Wu J."/>
            <person name="Zhou S."/>
            <person name="Childs K.L."/>
            <person name="Davidson R.M."/>
            <person name="Lin H."/>
            <person name="Quesada-Ocampo L."/>
            <person name="Vaillancourt B."/>
            <person name="Sakai H."/>
            <person name="Lee S.S."/>
            <person name="Kim J."/>
            <person name="Numa H."/>
            <person name="Itoh T."/>
            <person name="Buell C.R."/>
            <person name="Matsumoto T."/>
        </authorList>
    </citation>
    <scope>NUCLEOTIDE SEQUENCE [LARGE SCALE GENOMIC DNA]</scope>
    <source>
        <strain evidence="3">cv. Nipponbare</strain>
    </source>
</reference>
<protein>
    <submittedName>
        <fullName evidence="2">Os07g0680800 protein</fullName>
    </submittedName>
</protein>
<dbReference type="AlphaFoldDB" id="A0A0P0XAH0"/>
<feature type="region of interest" description="Disordered" evidence="1">
    <location>
        <begin position="101"/>
        <end position="122"/>
    </location>
</feature>
<evidence type="ECO:0000313" key="3">
    <source>
        <dbReference type="Proteomes" id="UP000059680"/>
    </source>
</evidence>
<evidence type="ECO:0000256" key="1">
    <source>
        <dbReference type="SAM" id="MobiDB-lite"/>
    </source>
</evidence>
<reference evidence="3" key="1">
    <citation type="journal article" date="2005" name="Nature">
        <title>The map-based sequence of the rice genome.</title>
        <authorList>
            <consortium name="International rice genome sequencing project (IRGSP)"/>
            <person name="Matsumoto T."/>
            <person name="Wu J."/>
            <person name="Kanamori H."/>
            <person name="Katayose Y."/>
            <person name="Fujisawa M."/>
            <person name="Namiki N."/>
            <person name="Mizuno H."/>
            <person name="Yamamoto K."/>
            <person name="Antonio B.A."/>
            <person name="Baba T."/>
            <person name="Sakata K."/>
            <person name="Nagamura Y."/>
            <person name="Aoki H."/>
            <person name="Arikawa K."/>
            <person name="Arita K."/>
            <person name="Bito T."/>
            <person name="Chiden Y."/>
            <person name="Fujitsuka N."/>
            <person name="Fukunaka R."/>
            <person name="Hamada M."/>
            <person name="Harada C."/>
            <person name="Hayashi A."/>
            <person name="Hijishita S."/>
            <person name="Honda M."/>
            <person name="Hosokawa S."/>
            <person name="Ichikawa Y."/>
            <person name="Idonuma A."/>
            <person name="Iijima M."/>
            <person name="Ikeda M."/>
            <person name="Ikeno M."/>
            <person name="Ito K."/>
            <person name="Ito S."/>
            <person name="Ito T."/>
            <person name="Ito Y."/>
            <person name="Ito Y."/>
            <person name="Iwabuchi A."/>
            <person name="Kamiya K."/>
            <person name="Karasawa W."/>
            <person name="Kurita K."/>
            <person name="Katagiri S."/>
            <person name="Kikuta A."/>
            <person name="Kobayashi H."/>
            <person name="Kobayashi N."/>
            <person name="Machita K."/>
            <person name="Maehara T."/>
            <person name="Masukawa M."/>
            <person name="Mizubayashi T."/>
            <person name="Mukai Y."/>
            <person name="Nagasaki H."/>
            <person name="Nagata Y."/>
            <person name="Naito S."/>
            <person name="Nakashima M."/>
            <person name="Nakama Y."/>
            <person name="Nakamichi Y."/>
            <person name="Nakamura M."/>
            <person name="Meguro A."/>
            <person name="Negishi M."/>
            <person name="Ohta I."/>
            <person name="Ohta T."/>
            <person name="Okamoto M."/>
            <person name="Ono N."/>
            <person name="Saji S."/>
            <person name="Sakaguchi M."/>
            <person name="Sakai K."/>
            <person name="Shibata M."/>
            <person name="Shimokawa T."/>
            <person name="Song J."/>
            <person name="Takazaki Y."/>
            <person name="Terasawa K."/>
            <person name="Tsugane M."/>
            <person name="Tsuji K."/>
            <person name="Ueda S."/>
            <person name="Waki K."/>
            <person name="Yamagata H."/>
            <person name="Yamamoto M."/>
            <person name="Yamamoto S."/>
            <person name="Yamane H."/>
            <person name="Yoshiki S."/>
            <person name="Yoshihara R."/>
            <person name="Yukawa K."/>
            <person name="Zhong H."/>
            <person name="Yano M."/>
            <person name="Yuan Q."/>
            <person name="Ouyang S."/>
            <person name="Liu J."/>
            <person name="Jones K.M."/>
            <person name="Gansberger K."/>
            <person name="Moffat K."/>
            <person name="Hill J."/>
            <person name="Bera J."/>
            <person name="Fadrosh D."/>
            <person name="Jin S."/>
            <person name="Johri S."/>
            <person name="Kim M."/>
            <person name="Overton L."/>
            <person name="Reardon M."/>
            <person name="Tsitrin T."/>
            <person name="Vuong H."/>
            <person name="Weaver B."/>
            <person name="Ciecko A."/>
            <person name="Tallon L."/>
            <person name="Jackson J."/>
            <person name="Pai G."/>
            <person name="Aken S.V."/>
            <person name="Utterback T."/>
            <person name="Reidmuller S."/>
            <person name="Feldblyum T."/>
            <person name="Hsiao J."/>
            <person name="Zismann V."/>
            <person name="Iobst S."/>
            <person name="de Vazeille A.R."/>
            <person name="Buell C.R."/>
            <person name="Ying K."/>
            <person name="Li Y."/>
            <person name="Lu T."/>
            <person name="Huang Y."/>
            <person name="Zhao Q."/>
            <person name="Feng Q."/>
            <person name="Zhang L."/>
            <person name="Zhu J."/>
            <person name="Weng Q."/>
            <person name="Mu J."/>
            <person name="Lu Y."/>
            <person name="Fan D."/>
            <person name="Liu Y."/>
            <person name="Guan J."/>
            <person name="Zhang Y."/>
            <person name="Yu S."/>
            <person name="Liu X."/>
            <person name="Zhang Y."/>
            <person name="Hong G."/>
            <person name="Han B."/>
            <person name="Choisne N."/>
            <person name="Demange N."/>
            <person name="Orjeda G."/>
            <person name="Samain S."/>
            <person name="Cattolico L."/>
            <person name="Pelletier E."/>
            <person name="Couloux A."/>
            <person name="Segurens B."/>
            <person name="Wincker P."/>
            <person name="D'Hont A."/>
            <person name="Scarpelli C."/>
            <person name="Weissenbach J."/>
            <person name="Salanoubat M."/>
            <person name="Quetier F."/>
            <person name="Yu Y."/>
            <person name="Kim H.R."/>
            <person name="Rambo T."/>
            <person name="Currie J."/>
            <person name="Collura K."/>
            <person name="Luo M."/>
            <person name="Yang T."/>
            <person name="Ammiraju J.S.S."/>
            <person name="Engler F."/>
            <person name="Soderlund C."/>
            <person name="Wing R.A."/>
            <person name="Palmer L.E."/>
            <person name="de la Bastide M."/>
            <person name="Spiegel L."/>
            <person name="Nascimento L."/>
            <person name="Zutavern T."/>
            <person name="O'Shaughnessy A."/>
            <person name="Dike S."/>
            <person name="Dedhia N."/>
            <person name="Preston R."/>
            <person name="Balija V."/>
            <person name="McCombie W.R."/>
            <person name="Chow T."/>
            <person name="Chen H."/>
            <person name="Chung M."/>
            <person name="Chen C."/>
            <person name="Shaw J."/>
            <person name="Wu H."/>
            <person name="Hsiao K."/>
            <person name="Chao Y."/>
            <person name="Chu M."/>
            <person name="Cheng C."/>
            <person name="Hour A."/>
            <person name="Lee P."/>
            <person name="Lin S."/>
            <person name="Lin Y."/>
            <person name="Liou J."/>
            <person name="Liu S."/>
            <person name="Hsing Y."/>
            <person name="Raghuvanshi S."/>
            <person name="Mohanty A."/>
            <person name="Bharti A.K."/>
            <person name="Gaur A."/>
            <person name="Gupta V."/>
            <person name="Kumar D."/>
            <person name="Ravi V."/>
            <person name="Vij S."/>
            <person name="Kapur A."/>
            <person name="Khurana P."/>
            <person name="Khurana P."/>
            <person name="Khurana J.P."/>
            <person name="Tyagi A.K."/>
            <person name="Gaikwad K."/>
            <person name="Singh A."/>
            <person name="Dalal V."/>
            <person name="Srivastava S."/>
            <person name="Dixit A."/>
            <person name="Pal A.K."/>
            <person name="Ghazi I.A."/>
            <person name="Yadav M."/>
            <person name="Pandit A."/>
            <person name="Bhargava A."/>
            <person name="Sureshbabu K."/>
            <person name="Batra K."/>
            <person name="Sharma T.R."/>
            <person name="Mohapatra T."/>
            <person name="Singh N.K."/>
            <person name="Messing J."/>
            <person name="Nelson A.B."/>
            <person name="Fuks G."/>
            <person name="Kavchok S."/>
            <person name="Keizer G."/>
            <person name="Linton E."/>
            <person name="Llaca V."/>
            <person name="Song R."/>
            <person name="Tanyolac B."/>
            <person name="Young S."/>
            <person name="Ho-Il K."/>
            <person name="Hahn J.H."/>
            <person name="Sangsakoo G."/>
            <person name="Vanavichit A."/>
            <person name="de Mattos Luiz.A.T."/>
            <person name="Zimmer P.D."/>
            <person name="Malone G."/>
            <person name="Dellagostin O."/>
            <person name="de Oliveira A.C."/>
            <person name="Bevan M."/>
            <person name="Bancroft I."/>
            <person name="Minx P."/>
            <person name="Cordum H."/>
            <person name="Wilson R."/>
            <person name="Cheng Z."/>
            <person name="Jin W."/>
            <person name="Jiang J."/>
            <person name="Leong S.A."/>
            <person name="Iwama H."/>
            <person name="Gojobori T."/>
            <person name="Itoh T."/>
            <person name="Niimura Y."/>
            <person name="Fujii Y."/>
            <person name="Habara T."/>
            <person name="Sakai H."/>
            <person name="Sato Y."/>
            <person name="Wilson G."/>
            <person name="Kumar K."/>
            <person name="McCouch S."/>
            <person name="Juretic N."/>
            <person name="Hoen D."/>
            <person name="Wright S."/>
            <person name="Bruskiewich R."/>
            <person name="Bureau T."/>
            <person name="Miyao A."/>
            <person name="Hirochika H."/>
            <person name="Nishikawa T."/>
            <person name="Kadowaki K."/>
            <person name="Sugiura M."/>
            <person name="Burr B."/>
            <person name="Sasaki T."/>
        </authorList>
    </citation>
    <scope>NUCLEOTIDE SEQUENCE [LARGE SCALE GENOMIC DNA]</scope>
    <source>
        <strain evidence="3">cv. Nipponbare</strain>
    </source>
</reference>
<evidence type="ECO:0000313" key="2">
    <source>
        <dbReference type="EMBL" id="BAT03239.1"/>
    </source>
</evidence>
<dbReference type="eggNOG" id="ENOG502SXCW">
    <property type="taxonomic scope" value="Eukaryota"/>
</dbReference>
<dbReference type="Gramene" id="Os07t0680800-00">
    <property type="protein sequence ID" value="Os07t0680800-00"/>
    <property type="gene ID" value="Os07g0680800"/>
</dbReference>
<reference evidence="2 3" key="2">
    <citation type="journal article" date="2013" name="Plant Cell Physiol.">
        <title>Rice Annotation Project Database (RAP-DB): an integrative and interactive database for rice genomics.</title>
        <authorList>
            <person name="Sakai H."/>
            <person name="Lee S.S."/>
            <person name="Tanaka T."/>
            <person name="Numa H."/>
            <person name="Kim J."/>
            <person name="Kawahara Y."/>
            <person name="Wakimoto H."/>
            <person name="Yang C.C."/>
            <person name="Iwamoto M."/>
            <person name="Abe T."/>
            <person name="Yamada Y."/>
            <person name="Muto A."/>
            <person name="Inokuchi H."/>
            <person name="Ikemura T."/>
            <person name="Matsumoto T."/>
            <person name="Sasaki T."/>
            <person name="Itoh T."/>
        </authorList>
    </citation>
    <scope>NUCLEOTIDE SEQUENCE [LARGE SCALE GENOMIC DNA]</scope>
    <source>
        <strain evidence="3">cv. Nipponbare</strain>
    </source>
</reference>
<dbReference type="EMBL" id="AP014963">
    <property type="protein sequence ID" value="BAT03239.1"/>
    <property type="molecule type" value="Genomic_DNA"/>
</dbReference>
<gene>
    <name evidence="2" type="ordered locus">Os07g0680800</name>
    <name evidence="2" type="ORF">OSNPB_070680800</name>
</gene>
<sequence>MLVQHSSKLAMQVSPLTLGRKLGWICRASSFLQLIGLSHLCLFISSLPPGPLPSRLPPSLNLLLSRGNELHWTKTMEASASLSLSSAELYPCSQQTEAAASFQRGGFQHSTSQLPYHAPDQE</sequence>
<keyword evidence="3" id="KW-1185">Reference proteome</keyword>
<accession>A0A0P0XAH0</accession>
<dbReference type="PaxDb" id="39947-A0A0P0XAH0"/>